<comment type="catalytic activity">
    <reaction evidence="1">
        <text>(6R)-NADHX = (6S)-NADHX</text>
        <dbReference type="Rhea" id="RHEA:32215"/>
        <dbReference type="ChEBI" id="CHEBI:64074"/>
        <dbReference type="ChEBI" id="CHEBI:64075"/>
        <dbReference type="EC" id="5.1.99.6"/>
    </reaction>
</comment>
<comment type="caution">
    <text evidence="1">Lacks conserved residue(s) required for the propagation of feature annotation.</text>
</comment>
<feature type="binding site" evidence="1">
    <location>
        <position position="82"/>
    </location>
    <ligand>
        <name>K(+)</name>
        <dbReference type="ChEBI" id="CHEBI:29103"/>
    </ligand>
</feature>
<comment type="similarity">
    <text evidence="1">Belongs to the NnrE/AIBP family.</text>
</comment>
<dbReference type="GO" id="GO:0052856">
    <property type="term" value="F:NAD(P)HX epimerase activity"/>
    <property type="evidence" value="ECO:0007669"/>
    <property type="project" value="UniProtKB-UniRule"/>
</dbReference>
<dbReference type="InterPro" id="IPR004443">
    <property type="entry name" value="YjeF_N_dom"/>
</dbReference>
<keyword evidence="1" id="KW-0630">Potassium</keyword>
<dbReference type="AlphaFoldDB" id="A0A7X6IA84"/>
<feature type="binding site" evidence="1">
    <location>
        <position position="143"/>
    </location>
    <ligand>
        <name>K(+)</name>
        <dbReference type="ChEBI" id="CHEBI:29103"/>
    </ligand>
</feature>
<keyword evidence="1" id="KW-0547">Nucleotide-binding</keyword>
<dbReference type="PANTHER" id="PTHR13612">
    <property type="entry name" value="ENHANCER OF MRNA-DECAPPING PROTEIN 3"/>
    <property type="match status" value="1"/>
</dbReference>
<dbReference type="GO" id="GO:0033962">
    <property type="term" value="P:P-body assembly"/>
    <property type="evidence" value="ECO:0007669"/>
    <property type="project" value="TreeGrafter"/>
</dbReference>
<feature type="domain" description="YjeF N-terminal" evidence="2">
    <location>
        <begin position="30"/>
        <end position="229"/>
    </location>
</feature>
<dbReference type="GO" id="GO:0046872">
    <property type="term" value="F:metal ion binding"/>
    <property type="evidence" value="ECO:0007669"/>
    <property type="project" value="UniProtKB-KW"/>
</dbReference>
<name>A0A7X6IA84_9BACT</name>
<sequence length="250" mass="26713">MQRNADRSNDLPRFFTESGVEIPSVTADQMREIDRIAMEETGPNLFQMMENAGRSLALMALDFLGREWRKARITVLAGGGGNGGGGICAARHLANRGIAVSLCLATERLGEVPAQQQGIFQSTRGKEIDPDHLNRTPADLIVDALIGYGLTDAPRGTAVALIGWANGSGTPILSLDLPSGLDAATGVAYGEAIRPQATLTLALPKRGLHPDRTGPLFLADLGIPEETYHRAGVAYTPPFGNRFYIPLVVR</sequence>
<keyword evidence="1" id="KW-0520">NAD</keyword>
<evidence type="ECO:0000256" key="1">
    <source>
        <dbReference type="HAMAP-Rule" id="MF_01966"/>
    </source>
</evidence>
<feature type="binding site" evidence="1">
    <location>
        <position position="176"/>
    </location>
    <ligand>
        <name>(6S)-NADPHX</name>
        <dbReference type="ChEBI" id="CHEBI:64076"/>
    </ligand>
</feature>
<feature type="binding site" evidence="1">
    <location>
        <begin position="81"/>
        <end position="85"/>
    </location>
    <ligand>
        <name>(6S)-NADPHX</name>
        <dbReference type="ChEBI" id="CHEBI:64076"/>
    </ligand>
</feature>
<keyword evidence="1 3" id="KW-0413">Isomerase</keyword>
<gene>
    <name evidence="1" type="primary">nnrE</name>
    <name evidence="3" type="ORF">MNODULE_05855</name>
</gene>
<comment type="function">
    <text evidence="1">Catalyzes the epimerization of the S- and R-forms of NAD(P)HX, a damaged form of NAD(P)H that is a result of enzymatic or heat-dependent hydration. This is a prerequisite for the S-specific NAD(P)H-hydrate dehydratase to allow the repair of both epimers of NAD(P)HX.</text>
</comment>
<dbReference type="PROSITE" id="PS51385">
    <property type="entry name" value="YJEF_N"/>
    <property type="match status" value="1"/>
</dbReference>
<dbReference type="NCBIfam" id="TIGR00197">
    <property type="entry name" value="yjeF_nterm"/>
    <property type="match status" value="1"/>
</dbReference>
<evidence type="ECO:0000259" key="2">
    <source>
        <dbReference type="PROSITE" id="PS51385"/>
    </source>
</evidence>
<keyword evidence="1" id="KW-0521">NADP</keyword>
<dbReference type="GO" id="GO:0000932">
    <property type="term" value="C:P-body"/>
    <property type="evidence" value="ECO:0007669"/>
    <property type="project" value="TreeGrafter"/>
</dbReference>
<dbReference type="SUPFAM" id="SSF64153">
    <property type="entry name" value="YjeF N-terminal domain-like"/>
    <property type="match status" value="1"/>
</dbReference>
<comment type="caution">
    <text evidence="3">The sequence shown here is derived from an EMBL/GenBank/DDBJ whole genome shotgun (WGS) entry which is preliminary data.</text>
</comment>
<protein>
    <recommendedName>
        <fullName evidence="1">NAD(P)H-hydrate epimerase</fullName>
        <ecNumber evidence="1">5.1.99.6</ecNumber>
    </recommendedName>
    <alternativeName>
        <fullName evidence="1">NAD(P)HX epimerase</fullName>
    </alternativeName>
</protein>
<keyword evidence="4" id="KW-1185">Reference proteome</keyword>
<keyword evidence="1" id="KW-0479">Metal-binding</keyword>
<dbReference type="GO" id="GO:0031087">
    <property type="term" value="P:deadenylation-independent decapping of nuclear-transcribed mRNA"/>
    <property type="evidence" value="ECO:0007669"/>
    <property type="project" value="TreeGrafter"/>
</dbReference>
<feature type="binding site" evidence="1">
    <location>
        <begin position="147"/>
        <end position="153"/>
    </location>
    <ligand>
        <name>(6S)-NADPHX</name>
        <dbReference type="ChEBI" id="CHEBI:64076"/>
    </ligand>
</feature>
<dbReference type="Pfam" id="PF03853">
    <property type="entry name" value="YjeF_N"/>
    <property type="match status" value="1"/>
</dbReference>
<dbReference type="Proteomes" id="UP000534783">
    <property type="component" value="Unassembled WGS sequence"/>
</dbReference>
<reference evidence="3 4" key="1">
    <citation type="journal article" date="2020" name="Nature">
        <title>Bacterial chemolithoautotrophy via manganese oxidation.</title>
        <authorList>
            <person name="Yu H."/>
            <person name="Leadbetter J.R."/>
        </authorList>
    </citation>
    <scope>NUCLEOTIDE SEQUENCE [LARGE SCALE GENOMIC DNA]</scope>
    <source>
        <strain evidence="3 4">Mn-1</strain>
    </source>
</reference>
<dbReference type="InterPro" id="IPR036652">
    <property type="entry name" value="YjeF_N_dom_sf"/>
</dbReference>
<dbReference type="GO" id="GO:0000166">
    <property type="term" value="F:nucleotide binding"/>
    <property type="evidence" value="ECO:0007669"/>
    <property type="project" value="UniProtKB-KW"/>
</dbReference>
<evidence type="ECO:0000313" key="4">
    <source>
        <dbReference type="Proteomes" id="UP000534783"/>
    </source>
</evidence>
<dbReference type="Gene3D" id="3.40.50.10260">
    <property type="entry name" value="YjeF N-terminal domain"/>
    <property type="match status" value="1"/>
</dbReference>
<proteinExistence type="inferred from homology"/>
<accession>A0A7X6IA84</accession>
<dbReference type="EMBL" id="VTOW01000001">
    <property type="protein sequence ID" value="NKE70268.1"/>
    <property type="molecule type" value="Genomic_DNA"/>
</dbReference>
<dbReference type="GO" id="GO:0003729">
    <property type="term" value="F:mRNA binding"/>
    <property type="evidence" value="ECO:0007669"/>
    <property type="project" value="TreeGrafter"/>
</dbReference>
<comment type="catalytic activity">
    <reaction evidence="1">
        <text>(6R)-NADPHX = (6S)-NADPHX</text>
        <dbReference type="Rhea" id="RHEA:32227"/>
        <dbReference type="ChEBI" id="CHEBI:64076"/>
        <dbReference type="ChEBI" id="CHEBI:64077"/>
        <dbReference type="EC" id="5.1.99.6"/>
    </reaction>
</comment>
<evidence type="ECO:0000313" key="3">
    <source>
        <dbReference type="EMBL" id="NKE70268.1"/>
    </source>
</evidence>
<feature type="binding site" evidence="1">
    <location>
        <position position="179"/>
    </location>
    <ligand>
        <name>K(+)</name>
        <dbReference type="ChEBI" id="CHEBI:29103"/>
    </ligand>
</feature>
<dbReference type="PANTHER" id="PTHR13612:SF0">
    <property type="entry name" value="ENHANCER OF MRNA-DECAPPING PROTEIN 3"/>
    <property type="match status" value="1"/>
</dbReference>
<dbReference type="EC" id="5.1.99.6" evidence="1"/>
<dbReference type="HAMAP" id="MF_01966">
    <property type="entry name" value="NADHX_epimerase"/>
    <property type="match status" value="1"/>
</dbReference>
<organism evidence="3 4">
    <name type="scientific">Candidatus Manganitrophus noduliformans</name>
    <dbReference type="NCBI Taxonomy" id="2606439"/>
    <lineage>
        <taxon>Bacteria</taxon>
        <taxon>Pseudomonadati</taxon>
        <taxon>Nitrospirota</taxon>
        <taxon>Nitrospiria</taxon>
        <taxon>Candidatus Troglogloeales</taxon>
        <taxon>Candidatus Manganitrophaceae</taxon>
        <taxon>Candidatus Manganitrophus</taxon>
    </lineage>
</organism>
<comment type="cofactor">
    <cofactor evidence="1">
        <name>K(+)</name>
        <dbReference type="ChEBI" id="CHEBI:29103"/>
    </cofactor>
    <text evidence="1">Binds 1 potassium ion per subunit.</text>
</comment>